<sequence length="41" mass="4671">MLGTPSSSWQFDPEIEKTERAIRKSVRLAKEAARLAALEQR</sequence>
<comment type="caution">
    <text evidence="1">The sequence shown here is derived from an EMBL/GenBank/DDBJ whole genome shotgun (WGS) entry which is preliminary data.</text>
</comment>
<reference evidence="1 2" key="1">
    <citation type="journal article" date="2018" name="Front. Plant Sci.">
        <title>Red Clover (Trifolium pratense) and Zigzag Clover (T. medium) - A Picture of Genomic Similarities and Differences.</title>
        <authorList>
            <person name="Dluhosova J."/>
            <person name="Istvanek J."/>
            <person name="Nedelnik J."/>
            <person name="Repkova J."/>
        </authorList>
    </citation>
    <scope>NUCLEOTIDE SEQUENCE [LARGE SCALE GENOMIC DNA]</scope>
    <source>
        <strain evidence="2">cv. 10/8</strain>
        <tissue evidence="1">Leaf</tissue>
    </source>
</reference>
<evidence type="ECO:0000313" key="2">
    <source>
        <dbReference type="Proteomes" id="UP000265520"/>
    </source>
</evidence>
<dbReference type="Proteomes" id="UP000265520">
    <property type="component" value="Unassembled WGS sequence"/>
</dbReference>
<organism evidence="1 2">
    <name type="scientific">Trifolium medium</name>
    <dbReference type="NCBI Taxonomy" id="97028"/>
    <lineage>
        <taxon>Eukaryota</taxon>
        <taxon>Viridiplantae</taxon>
        <taxon>Streptophyta</taxon>
        <taxon>Embryophyta</taxon>
        <taxon>Tracheophyta</taxon>
        <taxon>Spermatophyta</taxon>
        <taxon>Magnoliopsida</taxon>
        <taxon>eudicotyledons</taxon>
        <taxon>Gunneridae</taxon>
        <taxon>Pentapetalae</taxon>
        <taxon>rosids</taxon>
        <taxon>fabids</taxon>
        <taxon>Fabales</taxon>
        <taxon>Fabaceae</taxon>
        <taxon>Papilionoideae</taxon>
        <taxon>50 kb inversion clade</taxon>
        <taxon>NPAAA clade</taxon>
        <taxon>Hologalegina</taxon>
        <taxon>IRL clade</taxon>
        <taxon>Trifolieae</taxon>
        <taxon>Trifolium</taxon>
    </lineage>
</organism>
<keyword evidence="2" id="KW-1185">Reference proteome</keyword>
<evidence type="ECO:0000313" key="1">
    <source>
        <dbReference type="EMBL" id="MCI96898.1"/>
    </source>
</evidence>
<dbReference type="AlphaFoldDB" id="A0A392W896"/>
<name>A0A392W896_9FABA</name>
<protein>
    <submittedName>
        <fullName evidence="1">Uncharacterized protein</fullName>
    </submittedName>
</protein>
<proteinExistence type="predicted"/>
<accession>A0A392W896</accession>
<dbReference type="EMBL" id="LXQA011427416">
    <property type="protein sequence ID" value="MCI96898.1"/>
    <property type="molecule type" value="Genomic_DNA"/>
</dbReference>
<feature type="non-terminal residue" evidence="1">
    <location>
        <position position="41"/>
    </location>
</feature>